<protein>
    <submittedName>
        <fullName evidence="1">Uncharacterized protein</fullName>
    </submittedName>
</protein>
<dbReference type="AlphaFoldDB" id="A0AA36JU16"/>
<dbReference type="Proteomes" id="UP001178507">
    <property type="component" value="Unassembled WGS sequence"/>
</dbReference>
<reference evidence="1" key="1">
    <citation type="submission" date="2023-08" db="EMBL/GenBank/DDBJ databases">
        <authorList>
            <person name="Chen Y."/>
            <person name="Shah S."/>
            <person name="Dougan E. K."/>
            <person name="Thang M."/>
            <person name="Chan C."/>
        </authorList>
    </citation>
    <scope>NUCLEOTIDE SEQUENCE</scope>
</reference>
<accession>A0AA36JU16</accession>
<evidence type="ECO:0000313" key="1">
    <source>
        <dbReference type="EMBL" id="CAJ1411568.1"/>
    </source>
</evidence>
<dbReference type="EMBL" id="CAUJNA010003881">
    <property type="protein sequence ID" value="CAJ1411568.1"/>
    <property type="molecule type" value="Genomic_DNA"/>
</dbReference>
<comment type="caution">
    <text evidence="1">The sequence shown here is derived from an EMBL/GenBank/DDBJ whole genome shotgun (WGS) entry which is preliminary data.</text>
</comment>
<keyword evidence="2" id="KW-1185">Reference proteome</keyword>
<sequence>MPALLQAVSLKAKRFTGTTKPLTWSTVRGLESAAATKRSPSTLPTNVLHPCSGAHSRCKVEDFAKHLHLCLECSLRGMHPASSECINCFQHPTTCEDKKAEVFQSVSLQRLQTLPLAWGESITRVRCLSVLLASNASMPRCRDAAMPNTAGAVGNLARSASGLDGWKLAKKYDSAPHTDSHSHQPTGKSALCSWTGTTNLLSDA</sequence>
<name>A0AA36JU16_9DINO</name>
<gene>
    <name evidence="1" type="ORF">EVOR1521_LOCUS32098</name>
</gene>
<proteinExistence type="predicted"/>
<organism evidence="1 2">
    <name type="scientific">Effrenium voratum</name>
    <dbReference type="NCBI Taxonomy" id="2562239"/>
    <lineage>
        <taxon>Eukaryota</taxon>
        <taxon>Sar</taxon>
        <taxon>Alveolata</taxon>
        <taxon>Dinophyceae</taxon>
        <taxon>Suessiales</taxon>
        <taxon>Symbiodiniaceae</taxon>
        <taxon>Effrenium</taxon>
    </lineage>
</organism>
<evidence type="ECO:0000313" key="2">
    <source>
        <dbReference type="Proteomes" id="UP001178507"/>
    </source>
</evidence>